<feature type="repeat" description="ANK" evidence="3">
    <location>
        <begin position="181"/>
        <end position="213"/>
    </location>
</feature>
<feature type="repeat" description="ANK" evidence="3">
    <location>
        <begin position="559"/>
        <end position="591"/>
    </location>
</feature>
<dbReference type="PRINTS" id="PR01415">
    <property type="entry name" value="ANKYRIN"/>
</dbReference>
<name>A0A1B6KIB2_9HEMI</name>
<dbReference type="Pfam" id="PF12796">
    <property type="entry name" value="Ank_2"/>
    <property type="match status" value="4"/>
</dbReference>
<sequence>MDKQQGTRNTDKNKDRGELITAFLHGNHDKITQLTKDLPAGARSNTMSVFQCYRKYRGIGMTPLIASILQKNYPLCKQLIEECPDTSQHLQGDLKKRSDEIPRYDFTIELDRMPEKPLPESSVMGKPPLWRIKKGFVQHDFVGFNDTTPMFWAILHTASASLVEALICGGHNQDLFVENVTGMTALMLAVLENNTAVIQVLLEHSVEVHATDFQSGTALDVAIDRALPSVVKMLLAHGEDVNCKRHSLSPLLRATMVCDMRMVENLVDLGANLNEGWVHGKFVPPLHMAVDCGWFNIAIDLLKRGADVKAVDYNGETALHRLARKVEVGNKNVADFKVKLAQILLERGSDVNAKNSVQETPLYEAVNTSNPELVQLLLGAGANYYFSSDRLQCSVLIRAIRPVCLIPDLDGLNGTKKTMETFLLGMTLPIFDKEEFLQNQSEVVDLLIKRGINVNVKWKDKSSPIHVAVLGLNFKIVKLLVEAGANINCQEEHGITPLHICVERNNLETATYLVKKRANVNIENFDSISPLETAVGNGFHEITELLINAGANVNVKNRSRMTPLHYAAKLCHFKIAKLLLDAGADVNAKNKYGDSPFDQGIAEKGFNYEFVYLFLQHGLDANTPDTSGFTQYHYILARRDPVIIKAFWFYGYPYDEADLENKDRDFQFELQRFFSLNCTTSFTEVDEASKQRLLKLVLAQHEFMLGVKNNDTNQVLTSLSNGAEPRGCSTEIRFPLHYLVEKRYHEVLKILLSKGVPVNTNDKTRRTPLEMAAQAGDLTSYRSLLRHGACYTTSFSIRDRNISEISTTVTRAFRSVRRGDGEALDILRKCVEDQDWELYRTLVNCVNGKGHTLMASAVCSGQKETADELMRLRVLVPDNT</sequence>
<dbReference type="Pfam" id="PF00023">
    <property type="entry name" value="Ank"/>
    <property type="match status" value="2"/>
</dbReference>
<accession>A0A1B6KIB2</accession>
<dbReference type="AlphaFoldDB" id="A0A1B6KIB2"/>
<dbReference type="PANTHER" id="PTHR24189">
    <property type="entry name" value="MYOTROPHIN"/>
    <property type="match status" value="1"/>
</dbReference>
<keyword evidence="1" id="KW-0677">Repeat</keyword>
<dbReference type="InterPro" id="IPR036770">
    <property type="entry name" value="Ankyrin_rpt-contain_sf"/>
</dbReference>
<evidence type="ECO:0000313" key="4">
    <source>
        <dbReference type="EMBL" id="JAT10904.1"/>
    </source>
</evidence>
<evidence type="ECO:0000256" key="3">
    <source>
        <dbReference type="PROSITE-ProRule" id="PRU00023"/>
    </source>
</evidence>
<dbReference type="SUPFAM" id="SSF48403">
    <property type="entry name" value="Ankyrin repeat"/>
    <property type="match status" value="3"/>
</dbReference>
<organism evidence="4">
    <name type="scientific">Graphocephala atropunctata</name>
    <dbReference type="NCBI Taxonomy" id="36148"/>
    <lineage>
        <taxon>Eukaryota</taxon>
        <taxon>Metazoa</taxon>
        <taxon>Ecdysozoa</taxon>
        <taxon>Arthropoda</taxon>
        <taxon>Hexapoda</taxon>
        <taxon>Insecta</taxon>
        <taxon>Pterygota</taxon>
        <taxon>Neoptera</taxon>
        <taxon>Paraneoptera</taxon>
        <taxon>Hemiptera</taxon>
        <taxon>Auchenorrhyncha</taxon>
        <taxon>Membracoidea</taxon>
        <taxon>Cicadellidae</taxon>
        <taxon>Cicadellinae</taxon>
        <taxon>Cicadellini</taxon>
        <taxon>Graphocephala</taxon>
    </lineage>
</organism>
<evidence type="ECO:0000256" key="1">
    <source>
        <dbReference type="ARBA" id="ARBA00022737"/>
    </source>
</evidence>
<dbReference type="Gene3D" id="1.25.40.20">
    <property type="entry name" value="Ankyrin repeat-containing domain"/>
    <property type="match status" value="4"/>
</dbReference>
<gene>
    <name evidence="4" type="ORF">g.22926</name>
</gene>
<dbReference type="SMART" id="SM00248">
    <property type="entry name" value="ANK"/>
    <property type="match status" value="16"/>
</dbReference>
<feature type="repeat" description="ANK" evidence="3">
    <location>
        <begin position="493"/>
        <end position="525"/>
    </location>
</feature>
<dbReference type="InterPro" id="IPR002110">
    <property type="entry name" value="Ankyrin_rpt"/>
</dbReference>
<feature type="repeat" description="ANK" evidence="3">
    <location>
        <begin position="731"/>
        <end position="763"/>
    </location>
</feature>
<feature type="repeat" description="ANK" evidence="3">
    <location>
        <begin position="460"/>
        <end position="492"/>
    </location>
</feature>
<dbReference type="PROSITE" id="PS50297">
    <property type="entry name" value="ANK_REP_REGION"/>
    <property type="match status" value="6"/>
</dbReference>
<dbReference type="EMBL" id="GEBQ01029073">
    <property type="protein sequence ID" value="JAT10904.1"/>
    <property type="molecule type" value="Transcribed_RNA"/>
</dbReference>
<proteinExistence type="predicted"/>
<keyword evidence="2 3" id="KW-0040">ANK repeat</keyword>
<dbReference type="PROSITE" id="PS50088">
    <property type="entry name" value="ANK_REPEAT"/>
    <property type="match status" value="10"/>
</dbReference>
<feature type="repeat" description="ANK" evidence="3">
    <location>
        <begin position="285"/>
        <end position="313"/>
    </location>
</feature>
<reference evidence="4" key="1">
    <citation type="submission" date="2015-11" db="EMBL/GenBank/DDBJ databases">
        <title>De novo transcriptome assembly of four potential Pierce s Disease insect vectors from Arizona vineyards.</title>
        <authorList>
            <person name="Tassone E.E."/>
        </authorList>
    </citation>
    <scope>NUCLEOTIDE SEQUENCE</scope>
</reference>
<evidence type="ECO:0000256" key="2">
    <source>
        <dbReference type="ARBA" id="ARBA00023043"/>
    </source>
</evidence>
<feature type="repeat" description="ANK" evidence="3">
    <location>
        <begin position="526"/>
        <end position="558"/>
    </location>
</feature>
<feature type="repeat" description="ANK" evidence="3">
    <location>
        <begin position="314"/>
        <end position="356"/>
    </location>
</feature>
<protein>
    <submittedName>
        <fullName evidence="4">Uncharacterized protein</fullName>
    </submittedName>
</protein>
<feature type="repeat" description="ANK" evidence="3">
    <location>
        <begin position="357"/>
        <end position="389"/>
    </location>
</feature>
<feature type="repeat" description="ANK" evidence="3">
    <location>
        <begin position="214"/>
        <end position="246"/>
    </location>
</feature>
<dbReference type="InterPro" id="IPR050745">
    <property type="entry name" value="Multifunctional_regulatory"/>
</dbReference>